<evidence type="ECO:0000259" key="6">
    <source>
        <dbReference type="Pfam" id="PF12632"/>
    </source>
</evidence>
<feature type="compositionally biased region" description="Basic and acidic residues" evidence="5">
    <location>
        <begin position="558"/>
        <end position="569"/>
    </location>
</feature>
<dbReference type="STRING" id="1569628.A0A316UST1"/>
<feature type="compositionally biased region" description="Polar residues" evidence="5">
    <location>
        <begin position="539"/>
        <end position="555"/>
    </location>
</feature>
<feature type="compositionally biased region" description="Low complexity" evidence="5">
    <location>
        <begin position="91"/>
        <end position="118"/>
    </location>
</feature>
<feature type="compositionally biased region" description="Low complexity" evidence="5">
    <location>
        <begin position="766"/>
        <end position="805"/>
    </location>
</feature>
<dbReference type="PANTHER" id="PTHR24216">
    <property type="entry name" value="PAXILLIN-RELATED"/>
    <property type="match status" value="1"/>
</dbReference>
<feature type="region of interest" description="Disordered" evidence="5">
    <location>
        <begin position="628"/>
        <end position="652"/>
    </location>
</feature>
<evidence type="ECO:0000256" key="3">
    <source>
        <dbReference type="ARBA" id="ARBA00022989"/>
    </source>
</evidence>
<feature type="compositionally biased region" description="Basic and acidic residues" evidence="5">
    <location>
        <begin position="1320"/>
        <end position="1339"/>
    </location>
</feature>
<feature type="compositionally biased region" description="Low complexity" evidence="5">
    <location>
        <begin position="195"/>
        <end position="212"/>
    </location>
</feature>
<dbReference type="GO" id="GO:0017022">
    <property type="term" value="F:myosin binding"/>
    <property type="evidence" value="ECO:0007669"/>
    <property type="project" value="InterPro"/>
</dbReference>
<dbReference type="OrthoDB" id="21151at2759"/>
<sequence length="1528" mass="160380">MAEVIQSHRSPSGSASGGRSSSSIHRSDTDAGPKPASSPSTSSSNSNGNGNGNCASMTPSSSMEGMADHQNTPRRPPLPSPSSERRRPALSHRATSSSSSSLSRVSTSSSSSSLRHNSQMLRTLSDELSSDRGNLDVASGSTTPTASTNALPMSRRRSSDVTAAGPRVGSVSPRPPKRMSRTASTRSIGLVIAMSPDPSSSSAPQAVRSPSSPRGPPPREALPDPYASPSSKPATPTTPTAPASQPSSRAHGASLLALLVAFFQDILRTWSRIVHEVLLPFSSDFLGIPASPTSNLGKTAQPSLAQLSERLEIGKTKRSFAERFKYTVVTSFLLTATLSISRYGSEDPVEDQATAEEERSLLAASMPVSSSTVTAVRHSRPTPRQSFATILRNSFVWAVAILWLYSPTTQQWFRTTLLLSCSAWTLALLLNGKSSFDKKTPLRFELVQPSSNCVPSPSLSTYLQERTAHTHLQAGVKRLVKTACSADIELNRSLAALQEIELVARGFKVGGHQQQPMPPISRIEAASATATSYRPGLMSAQSPVNGKRSVSSMSAESGVKHGSEQDRQQQQRSSLPVHRMLHLRTALARAFEEAEQASKDFTAALQPLTDQDELALLGDMYSLDRVQDESEGDESLTAGSVMGSKRAPGLASPPLLSSARFATMTPTGHGPHKRNLSLLTGASAQPTGMPNSTEWGDDSFNSPLNNKRGSWTNTLPRSFGSTTSMAGPMHQRKASNIALAPMMLAGAASPAHASKSAAVGDEAPLSASSSSSASASGKRYSNDSVASSSQMSSSAAGLSRSGSLLKNRNGDAISFDPPSSSAATTNSHPPSAAAAAIRSTSPPINPHSPNPNNFASPGRTTTASNPPASRSGSRLSYISEASSSSGPNGSPAAKRLSYQHQAGLDGMHIASALGGDSRPGSRMSVGGMSASGVGVEGSDGAQTLLMAAPKHYPGSPPLSASLSSMGPSSPFHWQQQQANPSMSSPSAASTTIGRAGSLRGVRRALFTSPGIGATEGPSVDATTVSGSVDPLSLLVLRGSFEHFHLVRRRALCLLLALRFGSKKHLGEEAAMQEYWRQVSKAMHRLTLILDGIRTRMAKVLDQEMNVYPHGEDLSIESQPSSSIPGSQGLLPFTGLDDRSEALISSLRSIQVKIRACNEELRMDSPAISSGLHGGSPSYANGGSDVGASVSQRKENAERLWDSVREDLLAITQEWEGGCKVFKADRARAKHSASTTGAMTISPSLGSADTSTFSGRLESPLEAEEDERDAHKHGLSNGNAAMPHGLEQIFESIAGIAVSLQEEREVERRARKSGKSGTGGDVEKTSREERIARVKEQRKELERRRELGLPLELPSDTLGEADVVRGTKPHGGVVTELKDVLQGIRIKREKQRDEAEAALAKLNGMQEATPPSSRTAIAKTNGKGESSADSGFSNLTLAATSTSHGSSSHSSSTAGKLSSTLTPSTSNGSFAPSIAQEADGDDEKNMAANIAAAAAAALGARRRMSRHPSSDATLSPASKAGGGTRTITS</sequence>
<gene>
    <name evidence="7" type="ORF">BDZ90DRAFT_145426</name>
</gene>
<proteinExistence type="predicted"/>
<evidence type="ECO:0000313" key="8">
    <source>
        <dbReference type="Proteomes" id="UP000245884"/>
    </source>
</evidence>
<feature type="compositionally biased region" description="Polar residues" evidence="5">
    <location>
        <begin position="139"/>
        <end position="151"/>
    </location>
</feature>
<dbReference type="Proteomes" id="UP000245884">
    <property type="component" value="Unassembled WGS sequence"/>
</dbReference>
<feature type="region of interest" description="Disordered" evidence="5">
    <location>
        <begin position="909"/>
        <end position="931"/>
    </location>
</feature>
<dbReference type="GO" id="GO:0012505">
    <property type="term" value="C:endomembrane system"/>
    <property type="evidence" value="ECO:0007669"/>
    <property type="project" value="UniProtKB-SubCell"/>
</dbReference>
<dbReference type="RefSeq" id="XP_025362944.1">
    <property type="nucleotide sequence ID" value="XM_025503499.1"/>
</dbReference>
<feature type="compositionally biased region" description="Low complexity" evidence="5">
    <location>
        <begin position="1486"/>
        <end position="1498"/>
    </location>
</feature>
<evidence type="ECO:0000256" key="4">
    <source>
        <dbReference type="ARBA" id="ARBA00023136"/>
    </source>
</evidence>
<dbReference type="GeneID" id="37025322"/>
<protein>
    <recommendedName>
        <fullName evidence="6">Myosin-binding domain-containing protein</fullName>
    </recommendedName>
</protein>
<evidence type="ECO:0000313" key="7">
    <source>
        <dbReference type="EMBL" id="PWN28332.1"/>
    </source>
</evidence>
<feature type="region of interest" description="Disordered" evidence="5">
    <location>
        <begin position="1305"/>
        <end position="1339"/>
    </location>
</feature>
<organism evidence="7 8">
    <name type="scientific">Jaminaea rosea</name>
    <dbReference type="NCBI Taxonomy" id="1569628"/>
    <lineage>
        <taxon>Eukaryota</taxon>
        <taxon>Fungi</taxon>
        <taxon>Dikarya</taxon>
        <taxon>Basidiomycota</taxon>
        <taxon>Ustilaginomycotina</taxon>
        <taxon>Exobasidiomycetes</taxon>
        <taxon>Microstromatales</taxon>
        <taxon>Microstromatales incertae sedis</taxon>
        <taxon>Jaminaea</taxon>
    </lineage>
</organism>
<keyword evidence="4" id="KW-0472">Membrane</keyword>
<reference evidence="7 8" key="1">
    <citation type="journal article" date="2018" name="Mol. Biol. Evol.">
        <title>Broad Genomic Sampling Reveals a Smut Pathogenic Ancestry of the Fungal Clade Ustilaginomycotina.</title>
        <authorList>
            <person name="Kijpornyongpan T."/>
            <person name="Mondo S.J."/>
            <person name="Barry K."/>
            <person name="Sandor L."/>
            <person name="Lee J."/>
            <person name="Lipzen A."/>
            <person name="Pangilinan J."/>
            <person name="LaButti K."/>
            <person name="Hainaut M."/>
            <person name="Henrissat B."/>
            <person name="Grigoriev I.V."/>
            <person name="Spatafora J.W."/>
            <person name="Aime M.C."/>
        </authorList>
    </citation>
    <scope>NUCLEOTIDE SEQUENCE [LARGE SCALE GENOMIC DNA]</scope>
    <source>
        <strain evidence="7 8">MCA 5214</strain>
    </source>
</reference>
<keyword evidence="8" id="KW-1185">Reference proteome</keyword>
<feature type="region of interest" description="Disordered" evidence="5">
    <location>
        <begin position="1"/>
        <end position="248"/>
    </location>
</feature>
<dbReference type="Pfam" id="PF12632">
    <property type="entry name" value="Vezatin"/>
    <property type="match status" value="1"/>
</dbReference>
<keyword evidence="2" id="KW-0812">Transmembrane</keyword>
<feature type="region of interest" description="Disordered" evidence="5">
    <location>
        <begin position="1400"/>
        <end position="1528"/>
    </location>
</feature>
<evidence type="ECO:0000256" key="2">
    <source>
        <dbReference type="ARBA" id="ARBA00022692"/>
    </source>
</evidence>
<dbReference type="InterPro" id="IPR026859">
    <property type="entry name" value="Myosin-bd"/>
</dbReference>
<feature type="compositionally biased region" description="Polar residues" evidence="5">
    <location>
        <begin position="1422"/>
        <end position="1433"/>
    </location>
</feature>
<dbReference type="EMBL" id="KZ819665">
    <property type="protein sequence ID" value="PWN28332.1"/>
    <property type="molecule type" value="Genomic_DNA"/>
</dbReference>
<feature type="region of interest" description="Disordered" evidence="5">
    <location>
        <begin position="1166"/>
        <end position="1190"/>
    </location>
</feature>
<feature type="region of interest" description="Disordered" evidence="5">
    <location>
        <begin position="684"/>
        <end position="730"/>
    </location>
</feature>
<feature type="region of interest" description="Disordered" evidence="5">
    <location>
        <begin position="956"/>
        <end position="993"/>
    </location>
</feature>
<keyword evidence="3" id="KW-1133">Transmembrane helix</keyword>
<accession>A0A316UST1</accession>
<feature type="compositionally biased region" description="Low complexity" evidence="5">
    <location>
        <begin position="227"/>
        <end position="248"/>
    </location>
</feature>
<comment type="subcellular location">
    <subcellularLocation>
        <location evidence="1">Endomembrane system</location>
    </subcellularLocation>
</comment>
<feature type="compositionally biased region" description="Polar residues" evidence="5">
    <location>
        <begin position="684"/>
        <end position="725"/>
    </location>
</feature>
<feature type="compositionally biased region" description="Polar residues" evidence="5">
    <location>
        <begin position="854"/>
        <end position="876"/>
    </location>
</feature>
<feature type="compositionally biased region" description="Polar residues" evidence="5">
    <location>
        <begin position="1231"/>
        <end position="1253"/>
    </location>
</feature>
<feature type="compositionally biased region" description="Low complexity" evidence="5">
    <location>
        <begin position="957"/>
        <end position="989"/>
    </location>
</feature>
<evidence type="ECO:0000256" key="1">
    <source>
        <dbReference type="ARBA" id="ARBA00004308"/>
    </source>
</evidence>
<dbReference type="PANTHER" id="PTHR24216:SF65">
    <property type="entry name" value="PAXILLIN-LIKE PROTEIN 1"/>
    <property type="match status" value="1"/>
</dbReference>
<feature type="compositionally biased region" description="Low complexity" evidence="5">
    <location>
        <begin position="1434"/>
        <end position="1461"/>
    </location>
</feature>
<feature type="region of interest" description="Disordered" evidence="5">
    <location>
        <begin position="536"/>
        <end position="578"/>
    </location>
</feature>
<feature type="region of interest" description="Disordered" evidence="5">
    <location>
        <begin position="763"/>
        <end position="894"/>
    </location>
</feature>
<name>A0A316UST1_9BASI</name>
<feature type="compositionally biased region" description="Low complexity" evidence="5">
    <location>
        <begin position="920"/>
        <end position="931"/>
    </location>
</feature>
<feature type="compositionally biased region" description="Polar residues" evidence="5">
    <location>
        <begin position="817"/>
        <end position="829"/>
    </location>
</feature>
<feature type="compositionally biased region" description="Low complexity" evidence="5">
    <location>
        <begin position="879"/>
        <end position="893"/>
    </location>
</feature>
<evidence type="ECO:0000256" key="5">
    <source>
        <dbReference type="SAM" id="MobiDB-lite"/>
    </source>
</evidence>
<feature type="compositionally biased region" description="Low complexity" evidence="5">
    <location>
        <begin position="7"/>
        <end position="24"/>
    </location>
</feature>
<feature type="compositionally biased region" description="Low complexity" evidence="5">
    <location>
        <begin position="32"/>
        <end position="56"/>
    </location>
</feature>
<feature type="domain" description="Myosin-binding" evidence="6">
    <location>
        <begin position="476"/>
        <end position="528"/>
    </location>
</feature>
<feature type="compositionally biased region" description="Gly residues" evidence="5">
    <location>
        <begin position="1519"/>
        <end position="1528"/>
    </location>
</feature>
<feature type="region of interest" description="Disordered" evidence="5">
    <location>
        <begin position="1231"/>
        <end position="1279"/>
    </location>
</feature>